<comment type="caution">
    <text evidence="2">The sequence shown here is derived from an EMBL/GenBank/DDBJ whole genome shotgun (WGS) entry which is preliminary data.</text>
</comment>
<proteinExistence type="predicted"/>
<dbReference type="Proteomes" id="UP000244913">
    <property type="component" value="Unassembled WGS sequence"/>
</dbReference>
<evidence type="ECO:0000256" key="1">
    <source>
        <dbReference type="SAM" id="MobiDB-lite"/>
    </source>
</evidence>
<feature type="compositionally biased region" description="Low complexity" evidence="1">
    <location>
        <begin position="48"/>
        <end position="61"/>
    </location>
</feature>
<accession>A0A2T9J4Q2</accession>
<organism evidence="2 3">
    <name type="scientific">Caulobacter radicis</name>
    <dbReference type="NCBI Taxonomy" id="2172650"/>
    <lineage>
        <taxon>Bacteria</taxon>
        <taxon>Pseudomonadati</taxon>
        <taxon>Pseudomonadota</taxon>
        <taxon>Alphaproteobacteria</taxon>
        <taxon>Caulobacterales</taxon>
        <taxon>Caulobacteraceae</taxon>
        <taxon>Caulobacter</taxon>
    </lineage>
</organism>
<keyword evidence="3" id="KW-1185">Reference proteome</keyword>
<dbReference type="EMBL" id="QDKP01000052">
    <property type="protein sequence ID" value="PVM75753.1"/>
    <property type="molecule type" value="Genomic_DNA"/>
</dbReference>
<dbReference type="AlphaFoldDB" id="A0A2T9J4Q2"/>
<protein>
    <submittedName>
        <fullName evidence="2">Uncharacterized protein</fullName>
    </submittedName>
</protein>
<name>A0A2T9J4Q2_9CAUL</name>
<gene>
    <name evidence="2" type="ORF">DDF65_18160</name>
</gene>
<feature type="region of interest" description="Disordered" evidence="1">
    <location>
        <begin position="48"/>
        <end position="71"/>
    </location>
</feature>
<evidence type="ECO:0000313" key="2">
    <source>
        <dbReference type="EMBL" id="PVM75753.1"/>
    </source>
</evidence>
<evidence type="ECO:0000313" key="3">
    <source>
        <dbReference type="Proteomes" id="UP000244913"/>
    </source>
</evidence>
<reference evidence="2 3" key="1">
    <citation type="submission" date="2018-04" db="EMBL/GenBank/DDBJ databases">
        <title>The genome sequence of Caulobacter sp. 736.</title>
        <authorList>
            <person name="Gao J."/>
            <person name="Sun J."/>
        </authorList>
    </citation>
    <scope>NUCLEOTIDE SEQUENCE [LARGE SCALE GENOMIC DNA]</scope>
    <source>
        <strain evidence="2 3">736</strain>
    </source>
</reference>
<sequence>MTPCTTSGAKGRSRTLRAARRVSAWIRLRRATERSAWGGFSAESARPYSRRTSAYSRTSSTRRPDAGWSSSRTRMSAVFRAAASATSRL</sequence>